<dbReference type="AlphaFoldDB" id="A0A017HU22"/>
<dbReference type="HOGENOM" id="CLU_3065871_0_0_5"/>
<accession>A0A017HU22</accession>
<gene>
    <name evidence="1" type="ORF">Rumeso_00799</name>
</gene>
<evidence type="ECO:0000313" key="1">
    <source>
        <dbReference type="EMBL" id="EYD77633.1"/>
    </source>
</evidence>
<sequence>MRSPLVSVARLTPRRPAVGPRCDKEGRFPVIVATRGPAILGAWKTSPPTVLGS</sequence>
<proteinExistence type="predicted"/>
<dbReference type="EMBL" id="AOSK01000024">
    <property type="protein sequence ID" value="EYD77633.1"/>
    <property type="molecule type" value="Genomic_DNA"/>
</dbReference>
<organism evidence="1 2">
    <name type="scientific">Rubellimicrobium mesophilum DSM 19309</name>
    <dbReference type="NCBI Taxonomy" id="442562"/>
    <lineage>
        <taxon>Bacteria</taxon>
        <taxon>Pseudomonadati</taxon>
        <taxon>Pseudomonadota</taxon>
        <taxon>Alphaproteobacteria</taxon>
        <taxon>Rhodobacterales</taxon>
        <taxon>Roseobacteraceae</taxon>
        <taxon>Rubellimicrobium</taxon>
    </lineage>
</organism>
<name>A0A017HU22_9RHOB</name>
<protein>
    <submittedName>
        <fullName evidence="1">Uncharacterized protein</fullName>
    </submittedName>
</protein>
<evidence type="ECO:0000313" key="2">
    <source>
        <dbReference type="Proteomes" id="UP000019666"/>
    </source>
</evidence>
<comment type="caution">
    <text evidence="1">The sequence shown here is derived from an EMBL/GenBank/DDBJ whole genome shotgun (WGS) entry which is preliminary data.</text>
</comment>
<dbReference type="Proteomes" id="UP000019666">
    <property type="component" value="Unassembled WGS sequence"/>
</dbReference>
<reference evidence="1 2" key="1">
    <citation type="submission" date="2013-02" db="EMBL/GenBank/DDBJ databases">
        <authorList>
            <person name="Fiebig A."/>
            <person name="Goeker M."/>
            <person name="Klenk H.-P.P."/>
        </authorList>
    </citation>
    <scope>NUCLEOTIDE SEQUENCE [LARGE SCALE GENOMIC DNA]</scope>
    <source>
        <strain evidence="1 2">DSM 19309</strain>
    </source>
</reference>
<keyword evidence="2" id="KW-1185">Reference proteome</keyword>